<dbReference type="InterPro" id="IPR036852">
    <property type="entry name" value="Peptidase_S8/S53_dom_sf"/>
</dbReference>
<name>A0A5A7MKJ7_COMTE</name>
<dbReference type="GO" id="GO:0004252">
    <property type="term" value="F:serine-type endopeptidase activity"/>
    <property type="evidence" value="ECO:0007669"/>
    <property type="project" value="InterPro"/>
</dbReference>
<dbReference type="GO" id="GO:0006508">
    <property type="term" value="P:proteolysis"/>
    <property type="evidence" value="ECO:0007669"/>
    <property type="project" value="InterPro"/>
</dbReference>
<dbReference type="Pfam" id="PF00082">
    <property type="entry name" value="Peptidase_S8"/>
    <property type="match status" value="1"/>
</dbReference>
<dbReference type="InterPro" id="IPR000209">
    <property type="entry name" value="Peptidase_S8/S53_dom"/>
</dbReference>
<dbReference type="AlphaFoldDB" id="A0A5A7MKJ7"/>
<feature type="domain" description="Peptidase S8/S53" evidence="1">
    <location>
        <begin position="289"/>
        <end position="545"/>
    </location>
</feature>
<proteinExistence type="predicted"/>
<dbReference type="EMBL" id="BKBW01000012">
    <property type="protein sequence ID" value="GEQ77404.1"/>
    <property type="molecule type" value="Genomic_DNA"/>
</dbReference>
<evidence type="ECO:0000313" key="2">
    <source>
        <dbReference type="EMBL" id="GEQ77404.1"/>
    </source>
</evidence>
<evidence type="ECO:0000259" key="1">
    <source>
        <dbReference type="Pfam" id="PF00082"/>
    </source>
</evidence>
<dbReference type="Proteomes" id="UP000323105">
    <property type="component" value="Unassembled WGS sequence"/>
</dbReference>
<reference evidence="2 3" key="1">
    <citation type="journal article" date="2019" name="Microbiol. Resour. Announc.">
        <title>Draft Genome Sequence of Comamonas testosteroni TA441, a Bacterium That Has a Cryptic Phenol Degradation Gene Cluster.</title>
        <authorList>
            <person name="Arai H."/>
            <person name="Ishii M."/>
        </authorList>
    </citation>
    <scope>NUCLEOTIDE SEQUENCE [LARGE SCALE GENOMIC DNA]</scope>
    <source>
        <strain evidence="2 3">TA441</strain>
    </source>
</reference>
<dbReference type="CDD" id="cd04847">
    <property type="entry name" value="Peptidases_S8_Subtilisin_like_2"/>
    <property type="match status" value="1"/>
</dbReference>
<comment type="caution">
    <text evidence="2">The sequence shown here is derived from an EMBL/GenBank/DDBJ whole genome shotgun (WGS) entry which is preliminary data.</text>
</comment>
<gene>
    <name evidence="2" type="ORF">CTTA_4409</name>
</gene>
<evidence type="ECO:0000313" key="3">
    <source>
        <dbReference type="Proteomes" id="UP000323105"/>
    </source>
</evidence>
<organism evidence="2 3">
    <name type="scientific">Comamonas testosteroni</name>
    <name type="common">Pseudomonas testosteroni</name>
    <dbReference type="NCBI Taxonomy" id="285"/>
    <lineage>
        <taxon>Bacteria</taxon>
        <taxon>Pseudomonadati</taxon>
        <taxon>Pseudomonadota</taxon>
        <taxon>Betaproteobacteria</taxon>
        <taxon>Burkholderiales</taxon>
        <taxon>Comamonadaceae</taxon>
        <taxon>Comamonas</taxon>
    </lineage>
</organism>
<dbReference type="Gene3D" id="3.40.50.200">
    <property type="entry name" value="Peptidase S8/S53 domain"/>
    <property type="match status" value="1"/>
</dbReference>
<protein>
    <recommendedName>
        <fullName evidence="1">Peptidase S8/S53 domain-containing protein</fullName>
    </recommendedName>
</protein>
<dbReference type="InterPro" id="IPR034074">
    <property type="entry name" value="Y4bN_pept_dom"/>
</dbReference>
<accession>A0A5A7MKJ7</accession>
<sequence length="730" mass="79801">MAKTNLLIGNGKELANLLPEKDFQGGGDKTPTPYTIEEAREFLAPALRAIAEQIEQLPESAKPSGQATAVITIHPAYLSKWKMPNRLFENSGLRVLGSKSTLVKPRKENRKNIPPGEQFTAELYVAGGKSDFSRLLEILQSEKSYKYEQKDFCKIEAIRLLAAQERLIKIDGQETRVPIEILVHSKNTPREVLLDALEQHAMACDTVVAFSKLYEASGLIFMPGLAPRDKLEDFAAFTALRAVRRLPTLRMHRPPVKELLTSTLPTLPKEGAINPDLKVAVFDGGIEVTDFSKWVREVVPSDLEKTEAEFLTHGSEVTSALLFGALEEDTKELPRPLFNVTHYRVIGSADDGDFDLYDCMHRIDAILSSNDLDCANLAIGPRIAMDDDHPHAWTSMLDKHLASGKTLMTVATGNDGELKDDLGRVQVPGDAINALTVGAAQSNEMLMIARASYSGHGPGRSPGVVKPDGLCFGGTPANPLLLYSPLAGGVTERYGTSYAAPLAQRATAGAKALSKTDLSATSLRALMVHNAVHAQQDQRNDVGWGQFPEDPEALLAYGDNQVSVLYQGHIPAGRTMRMQLPIPVVSMGTRITIKATFCFACPVEAANPVNYTQHGLAPIFRTSSDSGSHPFFGKASDYEQNLRKNGSKWETMLHATQRFDASELLDACFDVTHGAREDGLPVDNDKAPPLPYVLIISVASELGEPIYQSIMNKYPVLTPIELRSQVRLRG</sequence>
<dbReference type="RefSeq" id="WP_149356815.1">
    <property type="nucleotide sequence ID" value="NZ_BKBW01000012.1"/>
</dbReference>
<dbReference type="SUPFAM" id="SSF52743">
    <property type="entry name" value="Subtilisin-like"/>
    <property type="match status" value="1"/>
</dbReference>